<evidence type="ECO:0000313" key="1">
    <source>
        <dbReference type="EMBL" id="EFB74636.1"/>
    </source>
</evidence>
<dbReference type="OrthoDB" id="1827971at2"/>
<keyword evidence="2" id="KW-1185">Reference proteome</keyword>
<dbReference type="InterPro" id="IPR026989">
    <property type="entry name" value="TnpV"/>
</dbReference>
<dbReference type="Pfam" id="PF14198">
    <property type="entry name" value="TnpV"/>
    <property type="match status" value="1"/>
</dbReference>
<accession>D1PRU5</accession>
<gene>
    <name evidence="1" type="ORF">SUBVAR_07104</name>
</gene>
<evidence type="ECO:0000313" key="2">
    <source>
        <dbReference type="Proteomes" id="UP000003438"/>
    </source>
</evidence>
<evidence type="ECO:0008006" key="3">
    <source>
        <dbReference type="Google" id="ProtNLM"/>
    </source>
</evidence>
<proteinExistence type="predicted"/>
<dbReference type="EMBL" id="ACBY02000064">
    <property type="protein sequence ID" value="EFB74636.1"/>
    <property type="molecule type" value="Genomic_DNA"/>
</dbReference>
<protein>
    <recommendedName>
        <fullName evidence="3">TnpV protein</fullName>
    </recommendedName>
</protein>
<name>D1PRU5_9FIRM</name>
<organism evidence="1 2">
    <name type="scientific">Subdoligranulum variabile DSM 15176</name>
    <dbReference type="NCBI Taxonomy" id="411471"/>
    <lineage>
        <taxon>Bacteria</taxon>
        <taxon>Bacillati</taxon>
        <taxon>Bacillota</taxon>
        <taxon>Clostridia</taxon>
        <taxon>Eubacteriales</taxon>
        <taxon>Oscillospiraceae</taxon>
        <taxon>Subdoligranulum</taxon>
    </lineage>
</organism>
<dbReference type="HOGENOM" id="CLU_140884_2_0_9"/>
<dbReference type="STRING" id="411471.SUBVAR_07104"/>
<sequence>MEYTQVNGYLIPNLTLSEQPAQPIGKYGEIRREFLRENTPVTFDLMLMEGTLYPHLLEVDKSARKQINQTMQQLIRQTPMPNRKTDPLGWAQQMNLLKAQAEEMVMPMLYAL</sequence>
<dbReference type="Proteomes" id="UP000003438">
    <property type="component" value="Unassembled WGS sequence"/>
</dbReference>
<reference evidence="1" key="1">
    <citation type="submission" date="2009-12" db="EMBL/GenBank/DDBJ databases">
        <authorList>
            <person name="Weinstock G."/>
            <person name="Sodergren E."/>
            <person name="Clifton S."/>
            <person name="Fulton L."/>
            <person name="Fulton B."/>
            <person name="Courtney L."/>
            <person name="Fronick C."/>
            <person name="Harrison M."/>
            <person name="Strong C."/>
            <person name="Farmer C."/>
            <person name="Delahaunty K."/>
            <person name="Markovic C."/>
            <person name="Hall O."/>
            <person name="Minx P."/>
            <person name="Tomlinson C."/>
            <person name="Mitreva M."/>
            <person name="Nelson J."/>
            <person name="Hou S."/>
            <person name="Wollam A."/>
            <person name="Pepin K.H."/>
            <person name="Johnson M."/>
            <person name="Bhonagiri V."/>
            <person name="Nash W.E."/>
            <person name="Warren W."/>
            <person name="Chinwalla A."/>
            <person name="Mardis E.R."/>
            <person name="Wilson R.K."/>
        </authorList>
    </citation>
    <scope>NUCLEOTIDE SEQUENCE [LARGE SCALE GENOMIC DNA]</scope>
    <source>
        <strain evidence="1">DSM 15176</strain>
    </source>
</reference>
<dbReference type="eggNOG" id="ENOG5032UCT">
    <property type="taxonomic scope" value="Bacteria"/>
</dbReference>
<comment type="caution">
    <text evidence="1">The sequence shown here is derived from an EMBL/GenBank/DDBJ whole genome shotgun (WGS) entry which is preliminary data.</text>
</comment>
<dbReference type="RefSeq" id="WP_007048452.1">
    <property type="nucleotide sequence ID" value="NZ_GG704771.1"/>
</dbReference>
<dbReference type="AlphaFoldDB" id="D1PRU5"/>